<sequence>MSAFLNTLSGKLAERWSALLSLPGLMFLVVAATAFVLDHSRWNDVGRLRLLLDDVAASPAAHSAGAIGLVAGAVLTGAAGVGLAAEALGTGLEQLWLMDARGPLTRRLAAHRLRRWQQADAAFRAALVEAGRARLAGGDTTALVEDAARLNATRNRVAIAPPRHPFWTGDRISATNWRVWNAYRLDLSYGWPRLWLMVEDAVRAELNAARLALASAARLSAWGAGYLVLGVWWWPAGAVGLITLATGVRRGRAAAVTLAELVESTVDLYMGKLASELGIECSGSPTRVEGMAVTRALRKGA</sequence>
<dbReference type="RefSeq" id="WP_165264510.1">
    <property type="nucleotide sequence ID" value="NZ_JAAKZY010000128.1"/>
</dbReference>
<keyword evidence="3" id="KW-1185">Reference proteome</keyword>
<comment type="caution">
    <text evidence="2">The sequence shown here is derived from an EMBL/GenBank/DDBJ whole genome shotgun (WGS) entry which is preliminary data.</text>
</comment>
<protein>
    <recommendedName>
        <fullName evidence="4">Vegetative cell wall protein gp1</fullName>
    </recommendedName>
</protein>
<reference evidence="2 3" key="1">
    <citation type="submission" date="2020-02" db="EMBL/GenBank/DDBJ databases">
        <title>Whole-genome analyses of novel actinobacteria.</title>
        <authorList>
            <person name="Sahin N."/>
            <person name="Gencbay T."/>
        </authorList>
    </citation>
    <scope>NUCLEOTIDE SEQUENCE [LARGE SCALE GENOMIC DNA]</scope>
    <source>
        <strain evidence="2 3">HC44</strain>
    </source>
</reference>
<proteinExistence type="predicted"/>
<dbReference type="AlphaFoldDB" id="A0A6G4VDB8"/>
<keyword evidence="1" id="KW-1133">Transmembrane helix</keyword>
<name>A0A6G4VDB8_9ACTN</name>
<evidence type="ECO:0008006" key="4">
    <source>
        <dbReference type="Google" id="ProtNLM"/>
    </source>
</evidence>
<gene>
    <name evidence="2" type="ORF">G5C60_32035</name>
</gene>
<keyword evidence="1" id="KW-0812">Transmembrane</keyword>
<feature type="transmembrane region" description="Helical" evidence="1">
    <location>
        <begin position="16"/>
        <end position="37"/>
    </location>
</feature>
<organism evidence="2 3">
    <name type="scientific">Streptomyces scabichelini</name>
    <dbReference type="NCBI Taxonomy" id="2711217"/>
    <lineage>
        <taxon>Bacteria</taxon>
        <taxon>Bacillati</taxon>
        <taxon>Actinomycetota</taxon>
        <taxon>Actinomycetes</taxon>
        <taxon>Kitasatosporales</taxon>
        <taxon>Streptomycetaceae</taxon>
        <taxon>Streptomyces</taxon>
    </lineage>
</organism>
<accession>A0A6G4VDB8</accession>
<evidence type="ECO:0000256" key="1">
    <source>
        <dbReference type="SAM" id="Phobius"/>
    </source>
</evidence>
<keyword evidence="1" id="KW-0472">Membrane</keyword>
<dbReference type="Proteomes" id="UP000472335">
    <property type="component" value="Unassembled WGS sequence"/>
</dbReference>
<dbReference type="EMBL" id="JAAKZY010000128">
    <property type="protein sequence ID" value="NGO12112.1"/>
    <property type="molecule type" value="Genomic_DNA"/>
</dbReference>
<evidence type="ECO:0000313" key="3">
    <source>
        <dbReference type="Proteomes" id="UP000472335"/>
    </source>
</evidence>
<evidence type="ECO:0000313" key="2">
    <source>
        <dbReference type="EMBL" id="NGO12112.1"/>
    </source>
</evidence>